<gene>
    <name evidence="3" type="ORF">JJB11_12565</name>
</gene>
<dbReference type="Gene3D" id="1.10.10.880">
    <property type="entry name" value="Anti sigma-E protein RseA, N-terminal domain"/>
    <property type="match status" value="1"/>
</dbReference>
<dbReference type="GO" id="GO:0016989">
    <property type="term" value="F:sigma factor antagonist activity"/>
    <property type="evidence" value="ECO:0007669"/>
    <property type="project" value="InterPro"/>
</dbReference>
<reference evidence="3" key="1">
    <citation type="journal article" date="2012" name="J. Microbiol. Biotechnol.">
        <title>Ramlibacter ginsenosidimutans sp. nov., with ginsenoside-converting activity.</title>
        <authorList>
            <person name="Wang L."/>
            <person name="An D.S."/>
            <person name="Kim S.G."/>
            <person name="Jin F.X."/>
            <person name="Kim S.C."/>
            <person name="Lee S.T."/>
            <person name="Im W.T."/>
        </authorList>
    </citation>
    <scope>NUCLEOTIDE SEQUENCE</scope>
    <source>
        <strain evidence="3">KACC 17527</strain>
    </source>
</reference>
<proteinExistence type="predicted"/>
<keyword evidence="1" id="KW-1133">Transmembrane helix</keyword>
<dbReference type="EMBL" id="JAEPWM010000004">
    <property type="protein sequence ID" value="MBK6006926.1"/>
    <property type="molecule type" value="Genomic_DNA"/>
</dbReference>
<evidence type="ECO:0000313" key="3">
    <source>
        <dbReference type="EMBL" id="MBK6006926.1"/>
    </source>
</evidence>
<dbReference type="Proteomes" id="UP000630528">
    <property type="component" value="Unassembled WGS sequence"/>
</dbReference>
<dbReference type="InterPro" id="IPR036147">
    <property type="entry name" value="Anti-sigma_E_RseA_N_sf"/>
</dbReference>
<sequence length="186" mass="19291">MNKMDDQELISALADGQLQGEAFARGVLAAAADAQGREAWCAYHVVGEVLRSGRAHAGVPTEVFLARLQRRLQAEQPVLQPVASQAVVRPERASANDMMWKLAAGVASFAAVAAVGWNLWGAGAAANSQPQVAAAAASAPVLEASAATTRDARLDMLLAAHRQFGGATALGTSGFLRNATFEGPSR</sequence>
<protein>
    <submittedName>
        <fullName evidence="3">Sigma-E factor negative regulatory protein</fullName>
    </submittedName>
</protein>
<dbReference type="CDD" id="cd16328">
    <property type="entry name" value="RseA_N"/>
    <property type="match status" value="1"/>
</dbReference>
<organism evidence="3 4">
    <name type="scientific">Ramlibacter ginsenosidimutans</name>
    <dbReference type="NCBI Taxonomy" id="502333"/>
    <lineage>
        <taxon>Bacteria</taxon>
        <taxon>Pseudomonadati</taxon>
        <taxon>Pseudomonadota</taxon>
        <taxon>Betaproteobacteria</taxon>
        <taxon>Burkholderiales</taxon>
        <taxon>Comamonadaceae</taxon>
        <taxon>Ramlibacter</taxon>
    </lineage>
</organism>
<reference evidence="3" key="2">
    <citation type="submission" date="2021-01" db="EMBL/GenBank/DDBJ databases">
        <authorList>
            <person name="Kang M."/>
        </authorList>
    </citation>
    <scope>NUCLEOTIDE SEQUENCE</scope>
    <source>
        <strain evidence="3">KACC 17527</strain>
    </source>
</reference>
<evidence type="ECO:0000259" key="2">
    <source>
        <dbReference type="Pfam" id="PF03872"/>
    </source>
</evidence>
<dbReference type="RefSeq" id="WP_201171340.1">
    <property type="nucleotide sequence ID" value="NZ_JAEPWM010000004.1"/>
</dbReference>
<keyword evidence="4" id="KW-1185">Reference proteome</keyword>
<keyword evidence="1" id="KW-0472">Membrane</keyword>
<comment type="caution">
    <text evidence="3">The sequence shown here is derived from an EMBL/GenBank/DDBJ whole genome shotgun (WGS) entry which is preliminary data.</text>
</comment>
<feature type="domain" description="Anti sigma-E protein RseA N-terminal" evidence="2">
    <location>
        <begin position="5"/>
        <end position="84"/>
    </location>
</feature>
<dbReference type="InterPro" id="IPR005572">
    <property type="entry name" value="Anti-sigma_E_RseA_N"/>
</dbReference>
<name>A0A934TST8_9BURK</name>
<evidence type="ECO:0000313" key="4">
    <source>
        <dbReference type="Proteomes" id="UP000630528"/>
    </source>
</evidence>
<dbReference type="AlphaFoldDB" id="A0A934TST8"/>
<dbReference type="SUPFAM" id="SSF89069">
    <property type="entry name" value="N-terminal, cytoplasmic domain of anti-sigmaE factor RseA"/>
    <property type="match status" value="1"/>
</dbReference>
<evidence type="ECO:0000256" key="1">
    <source>
        <dbReference type="SAM" id="Phobius"/>
    </source>
</evidence>
<feature type="transmembrane region" description="Helical" evidence="1">
    <location>
        <begin position="99"/>
        <end position="120"/>
    </location>
</feature>
<dbReference type="Pfam" id="PF03872">
    <property type="entry name" value="RseA_N"/>
    <property type="match status" value="1"/>
</dbReference>
<accession>A0A934TST8</accession>
<keyword evidence="1" id="KW-0812">Transmembrane</keyword>